<protein>
    <submittedName>
        <fullName evidence="1">Uncharacterized protein</fullName>
    </submittedName>
</protein>
<gene>
    <name evidence="1" type="ORF">VP01_1033g3</name>
</gene>
<dbReference type="VEuPathDB" id="FungiDB:VP01_1033g3"/>
<dbReference type="OrthoDB" id="2498546at2759"/>
<reference evidence="1 2" key="1">
    <citation type="submission" date="2015-08" db="EMBL/GenBank/DDBJ databases">
        <title>Next Generation Sequencing and Analysis of the Genome of Puccinia sorghi L Schw, the Causal Agent of Maize Common Rust.</title>
        <authorList>
            <person name="Rochi L."/>
            <person name="Burguener G."/>
            <person name="Darino M."/>
            <person name="Turjanski A."/>
            <person name="Kreff E."/>
            <person name="Dieguez M.J."/>
            <person name="Sacco F."/>
        </authorList>
    </citation>
    <scope>NUCLEOTIDE SEQUENCE [LARGE SCALE GENOMIC DNA]</scope>
    <source>
        <strain evidence="1 2">RO10H11247</strain>
    </source>
</reference>
<organism evidence="1 2">
    <name type="scientific">Puccinia sorghi</name>
    <dbReference type="NCBI Taxonomy" id="27349"/>
    <lineage>
        <taxon>Eukaryota</taxon>
        <taxon>Fungi</taxon>
        <taxon>Dikarya</taxon>
        <taxon>Basidiomycota</taxon>
        <taxon>Pucciniomycotina</taxon>
        <taxon>Pucciniomycetes</taxon>
        <taxon>Pucciniales</taxon>
        <taxon>Pucciniaceae</taxon>
        <taxon>Puccinia</taxon>
    </lineage>
</organism>
<keyword evidence="2" id="KW-1185">Reference proteome</keyword>
<evidence type="ECO:0000313" key="2">
    <source>
        <dbReference type="Proteomes" id="UP000037035"/>
    </source>
</evidence>
<proteinExistence type="predicted"/>
<evidence type="ECO:0000313" key="1">
    <source>
        <dbReference type="EMBL" id="KNZ64402.1"/>
    </source>
</evidence>
<dbReference type="AlphaFoldDB" id="A0A0L6VUX8"/>
<accession>A0A0L6VUX8</accession>
<sequence length="248" mass="28571">MSLASRPTVALPQPIVIDNQDTLNRLIAEVKEEIFRHLKPEDHIFLMQSARLLSLRDSNPSKCIGEAGILLSDFSVPRCWRARAGIYRAESFMILGFDQFAKEQLTLAARVLETDDHLQPSDRIDRKRHEILEGLVAWNIALGRISLVLHFSSSLSAFEFWKIYLLPFRIQLTYAGVERPVLTIYLKKRLGNHRSQAHFFHGFKKGEVATSTLDHYRGQILLRWLPLLLLSYRIRPQVLLANTPLLSY</sequence>
<dbReference type="EMBL" id="LAVV01000377">
    <property type="protein sequence ID" value="KNZ64402.1"/>
    <property type="molecule type" value="Genomic_DNA"/>
</dbReference>
<dbReference type="Proteomes" id="UP000037035">
    <property type="component" value="Unassembled WGS sequence"/>
</dbReference>
<comment type="caution">
    <text evidence="1">The sequence shown here is derived from an EMBL/GenBank/DDBJ whole genome shotgun (WGS) entry which is preliminary data.</text>
</comment>
<name>A0A0L6VUX8_9BASI</name>